<name>A0A411WJ57_9GAMM</name>
<dbReference type="AlphaFoldDB" id="A0A411WJ57"/>
<dbReference type="KEGG" id="prag:EKN56_07365"/>
<gene>
    <name evidence="1" type="ORF">EKN56_07365</name>
</gene>
<accession>A0A411WJ57</accession>
<dbReference type="Proteomes" id="UP000293154">
    <property type="component" value="Chromosome"/>
</dbReference>
<organism evidence="1 2">
    <name type="scientific">Limnobaculum zhutongyuii</name>
    <dbReference type="NCBI Taxonomy" id="2498113"/>
    <lineage>
        <taxon>Bacteria</taxon>
        <taxon>Pseudomonadati</taxon>
        <taxon>Pseudomonadota</taxon>
        <taxon>Gammaproteobacteria</taxon>
        <taxon>Enterobacterales</taxon>
        <taxon>Budviciaceae</taxon>
        <taxon>Limnobaculum</taxon>
    </lineage>
</organism>
<evidence type="ECO:0000313" key="1">
    <source>
        <dbReference type="EMBL" id="QBH96235.1"/>
    </source>
</evidence>
<dbReference type="OrthoDB" id="6630929at2"/>
<sequence>MDLYYFNIIIAIIIRKNSKLLGMVISLGMMTHAHSEIQYNKECLGHYKFDLPTQSYPALLPIQLLENRSVSPDEGRFLNGDQTFPYYENHNIYVSYWYIINLGDNYNINSYMNKRIDISESIKRKAIDFGDIEKKEVGLSSQYERTNDTLFLINSKGYSIVYFSGNYAYYFDDKYSRSDQVNIERVLNDAHTARSMISPRKLNEIPKSGLCIPMATLKKRMKKIWN</sequence>
<keyword evidence="2" id="KW-1185">Reference proteome</keyword>
<dbReference type="RefSeq" id="WP_130591183.1">
    <property type="nucleotide sequence ID" value="NZ_CP034752.1"/>
</dbReference>
<dbReference type="EMBL" id="CP034752">
    <property type="protein sequence ID" value="QBH96235.1"/>
    <property type="molecule type" value="Genomic_DNA"/>
</dbReference>
<reference evidence="1 2" key="1">
    <citation type="submission" date="2019-03" db="EMBL/GenBank/DDBJ databases">
        <title>Pragia sp. nov. isolated from the gut tract of Carduelis flavirostris.</title>
        <authorList>
            <person name="Ge Y."/>
        </authorList>
    </citation>
    <scope>NUCLEOTIDE SEQUENCE [LARGE SCALE GENOMIC DNA]</scope>
    <source>
        <strain evidence="1 2">CF-458</strain>
    </source>
</reference>
<evidence type="ECO:0000313" key="2">
    <source>
        <dbReference type="Proteomes" id="UP000293154"/>
    </source>
</evidence>
<proteinExistence type="predicted"/>
<protein>
    <submittedName>
        <fullName evidence="1">Uncharacterized protein</fullName>
    </submittedName>
</protein>